<name>A0A543GC59_9PSEU</name>
<accession>A0A543GC59</accession>
<gene>
    <name evidence="1" type="ORF">FB388_1008</name>
</gene>
<keyword evidence="2" id="KW-1185">Reference proteome</keyword>
<evidence type="ECO:0008006" key="3">
    <source>
        <dbReference type="Google" id="ProtNLM"/>
    </source>
</evidence>
<evidence type="ECO:0000313" key="1">
    <source>
        <dbReference type="EMBL" id="TQM43658.1"/>
    </source>
</evidence>
<reference evidence="1 2" key="1">
    <citation type="submission" date="2019-06" db="EMBL/GenBank/DDBJ databases">
        <title>Sequencing the genomes of 1000 actinobacteria strains.</title>
        <authorList>
            <person name="Klenk H.-P."/>
        </authorList>
    </citation>
    <scope>NUCLEOTIDE SEQUENCE [LARGE SCALE GENOMIC DNA]</scope>
    <source>
        <strain evidence="1 2">DSM 45511</strain>
    </source>
</reference>
<dbReference type="Proteomes" id="UP000319818">
    <property type="component" value="Unassembled WGS sequence"/>
</dbReference>
<dbReference type="EMBL" id="VFPH01000001">
    <property type="protein sequence ID" value="TQM43658.1"/>
    <property type="molecule type" value="Genomic_DNA"/>
</dbReference>
<comment type="caution">
    <text evidence="1">The sequence shown here is derived from an EMBL/GenBank/DDBJ whole genome shotgun (WGS) entry which is preliminary data.</text>
</comment>
<sequence>MDVTSLAELLREAEEQHGRYEPSAPKHHWADWYAAFIVARRRGRAPDEAYADASAVLEAARR</sequence>
<dbReference type="OrthoDB" id="5193712at2"/>
<organism evidence="1 2">
    <name type="scientific">Pseudonocardia cypriaca</name>
    <dbReference type="NCBI Taxonomy" id="882449"/>
    <lineage>
        <taxon>Bacteria</taxon>
        <taxon>Bacillati</taxon>
        <taxon>Actinomycetota</taxon>
        <taxon>Actinomycetes</taxon>
        <taxon>Pseudonocardiales</taxon>
        <taxon>Pseudonocardiaceae</taxon>
        <taxon>Pseudonocardia</taxon>
    </lineage>
</organism>
<protein>
    <recommendedName>
        <fullName evidence="3">Bleomycin resistance protein</fullName>
    </recommendedName>
</protein>
<proteinExistence type="predicted"/>
<evidence type="ECO:0000313" key="2">
    <source>
        <dbReference type="Proteomes" id="UP000319818"/>
    </source>
</evidence>
<dbReference type="AlphaFoldDB" id="A0A543GC59"/>
<dbReference type="RefSeq" id="WP_142097506.1">
    <property type="nucleotide sequence ID" value="NZ_VFPH01000001.1"/>
</dbReference>